<dbReference type="Proteomes" id="UP000266841">
    <property type="component" value="Unassembled WGS sequence"/>
</dbReference>
<keyword evidence="2" id="KW-1185">Reference proteome</keyword>
<gene>
    <name evidence="1" type="ORF">THAOC_02077</name>
</gene>
<protein>
    <submittedName>
        <fullName evidence="1">Uncharacterized protein</fullName>
    </submittedName>
</protein>
<dbReference type="AlphaFoldDB" id="K0TBX5"/>
<accession>K0TBX5</accession>
<organism evidence="1 2">
    <name type="scientific">Thalassiosira oceanica</name>
    <name type="common">Marine diatom</name>
    <dbReference type="NCBI Taxonomy" id="159749"/>
    <lineage>
        <taxon>Eukaryota</taxon>
        <taxon>Sar</taxon>
        <taxon>Stramenopiles</taxon>
        <taxon>Ochrophyta</taxon>
        <taxon>Bacillariophyta</taxon>
        <taxon>Coscinodiscophyceae</taxon>
        <taxon>Thalassiosirophycidae</taxon>
        <taxon>Thalassiosirales</taxon>
        <taxon>Thalassiosiraceae</taxon>
        <taxon>Thalassiosira</taxon>
    </lineage>
</organism>
<dbReference type="EMBL" id="AGNL01002482">
    <property type="protein sequence ID" value="EJK76178.1"/>
    <property type="molecule type" value="Genomic_DNA"/>
</dbReference>
<name>K0TBX5_THAOC</name>
<comment type="caution">
    <text evidence="1">The sequence shown here is derived from an EMBL/GenBank/DDBJ whole genome shotgun (WGS) entry which is preliminary data.</text>
</comment>
<evidence type="ECO:0000313" key="2">
    <source>
        <dbReference type="Proteomes" id="UP000266841"/>
    </source>
</evidence>
<evidence type="ECO:0000313" key="1">
    <source>
        <dbReference type="EMBL" id="EJK76178.1"/>
    </source>
</evidence>
<proteinExistence type="predicted"/>
<sequence length="169" mass="17367">MTAKGHFSYGQAVGTVLLPSSSTVAAHDGVHHHRLLEDAQPPLVRCSASLPPPLATRASPLSPWRLLHMPPSTYGLPLAPLDPTELLPSPVSYAPSPLHGHLLAPVDLAPLPRRPVRATESRLLDVLAAPGVLASLAPCAVGDAASLDDAVGTPVDLALALLAGGGRRA</sequence>
<reference evidence="1 2" key="1">
    <citation type="journal article" date="2012" name="Genome Biol.">
        <title>Genome and low-iron response of an oceanic diatom adapted to chronic iron limitation.</title>
        <authorList>
            <person name="Lommer M."/>
            <person name="Specht M."/>
            <person name="Roy A.S."/>
            <person name="Kraemer L."/>
            <person name="Andreson R."/>
            <person name="Gutowska M.A."/>
            <person name="Wolf J."/>
            <person name="Bergner S.V."/>
            <person name="Schilhabel M.B."/>
            <person name="Klostermeier U.C."/>
            <person name="Beiko R.G."/>
            <person name="Rosenstiel P."/>
            <person name="Hippler M."/>
            <person name="Laroche J."/>
        </authorList>
    </citation>
    <scope>NUCLEOTIDE SEQUENCE [LARGE SCALE GENOMIC DNA]</scope>
    <source>
        <strain evidence="1 2">CCMP1005</strain>
    </source>
</reference>